<dbReference type="InterPro" id="IPR012341">
    <property type="entry name" value="6hp_glycosidase-like_sf"/>
</dbReference>
<organism evidence="5 6">
    <name type="scientific">Anthropogastromicrobium aceti</name>
    <dbReference type="NCBI Taxonomy" id="2981768"/>
    <lineage>
        <taxon>Bacteria</taxon>
        <taxon>Bacillati</taxon>
        <taxon>Bacillota</taxon>
        <taxon>Clostridia</taxon>
        <taxon>Lachnospirales</taxon>
        <taxon>Lachnospiraceae</taxon>
        <taxon>Anthropogastromicrobium</taxon>
    </lineage>
</organism>
<dbReference type="InterPro" id="IPR010819">
    <property type="entry name" value="AGE/CE"/>
</dbReference>
<dbReference type="InterPro" id="IPR008928">
    <property type="entry name" value="6-hairpin_glycosidase_sf"/>
</dbReference>
<reference evidence="5 6" key="1">
    <citation type="submission" date="2021-10" db="EMBL/GenBank/DDBJ databases">
        <title>Anaerobic single-cell dispensing facilitates the cultivation of human gut bacteria.</title>
        <authorList>
            <person name="Afrizal A."/>
        </authorList>
    </citation>
    <scope>NUCLEOTIDE SEQUENCE [LARGE SCALE GENOMIC DNA]</scope>
    <source>
        <strain evidence="5 6">CLA-AA-H224</strain>
    </source>
</reference>
<accession>A0AAE3JB14</accession>
<comment type="catalytic activity">
    <reaction evidence="1 4">
        <text>D-cellobiose = beta-D-glucosyl-(1-&gt;4)-D-mannopyranose</text>
        <dbReference type="Rhea" id="RHEA:23384"/>
        <dbReference type="ChEBI" id="CHEBI:17057"/>
        <dbReference type="ChEBI" id="CHEBI:47931"/>
        <dbReference type="EC" id="5.1.3.11"/>
    </reaction>
</comment>
<dbReference type="HAMAP" id="MF_00929">
    <property type="entry name" value="Cellobiose_2_epim"/>
    <property type="match status" value="1"/>
</dbReference>
<proteinExistence type="inferred from homology"/>
<comment type="function">
    <text evidence="4">Catalyzes the reversible epimerization of cellobiose to 4-O-beta-D-glucopyranosyl-D-mannose (Glc-Man).</text>
</comment>
<dbReference type="EMBL" id="JAJEQN010000007">
    <property type="protein sequence ID" value="MCC2220810.1"/>
    <property type="molecule type" value="Genomic_DNA"/>
</dbReference>
<dbReference type="InterPro" id="IPR028584">
    <property type="entry name" value="Cellobiose_2_epim"/>
</dbReference>
<dbReference type="SUPFAM" id="SSF48208">
    <property type="entry name" value="Six-hairpin glycosidases"/>
    <property type="match status" value="1"/>
</dbReference>
<evidence type="ECO:0000256" key="2">
    <source>
        <dbReference type="ARBA" id="ARBA00008558"/>
    </source>
</evidence>
<evidence type="ECO:0000256" key="1">
    <source>
        <dbReference type="ARBA" id="ARBA00001470"/>
    </source>
</evidence>
<protein>
    <recommendedName>
        <fullName evidence="4">Cellobiose 2-epimerase</fullName>
        <shortName evidence="4">CE</shortName>
        <ecNumber evidence="4">5.1.3.11</ecNumber>
    </recommendedName>
</protein>
<dbReference type="GO" id="GO:0047736">
    <property type="term" value="F:cellobiose epimerase activity"/>
    <property type="evidence" value="ECO:0007669"/>
    <property type="project" value="UniProtKB-UniRule"/>
</dbReference>
<evidence type="ECO:0000256" key="4">
    <source>
        <dbReference type="HAMAP-Rule" id="MF_00929"/>
    </source>
</evidence>
<evidence type="ECO:0000256" key="3">
    <source>
        <dbReference type="ARBA" id="ARBA00023235"/>
    </source>
</evidence>
<sequence>MQEINKMKQQIQDHLDKVILPFWESLKDDEYGGFYGYMDIDLNVDKKAVKGCILNNRILWFFANAYLNQKRPELLSYAKHAYEFLKEACLDKTYGGVYWSVTFDGKPEEDMKHTYNQAFAIYALSSYYDASGDTEALDIAFSIYDVIEAHCKDDKGYLEAFDRNFQPVSNEKLSENGVMAEKTMNTLLHVFEGYTELYRVTKDKRVGENLRWMLDIFAKKVYNPDKKRQEVFFDKDWNTLIDLYSYGHDIETSWLIDRGLEILNDPVVTEKLSPITDTLAEQIYKIAYKDHSVINECERGVDNTTRVWWVQAESVLGFMNYYQKHPEKTEYFKAVQDIWEYIQTYMVDKRPGSEWFWDLDENKQPSDKKPIVEPWKCPYHNGRMCFEMINRL</sequence>
<dbReference type="GO" id="GO:0005975">
    <property type="term" value="P:carbohydrate metabolic process"/>
    <property type="evidence" value="ECO:0007669"/>
    <property type="project" value="InterPro"/>
</dbReference>
<comment type="similarity">
    <text evidence="2">Belongs to the N-acylglucosamine 2-epimerase family.</text>
</comment>
<dbReference type="AlphaFoldDB" id="A0AAE3JB14"/>
<gene>
    <name evidence="5" type="ORF">LKD48_04000</name>
</gene>
<dbReference type="PANTHER" id="PTHR15108">
    <property type="entry name" value="N-ACYLGLUCOSAMINE-2-EPIMERASE"/>
    <property type="match status" value="1"/>
</dbReference>
<keyword evidence="3 4" id="KW-0413">Isomerase</keyword>
<dbReference type="EC" id="5.1.3.11" evidence="4"/>
<comment type="caution">
    <text evidence="5">The sequence shown here is derived from an EMBL/GenBank/DDBJ whole genome shotgun (WGS) entry which is preliminary data.</text>
</comment>
<comment type="similarity">
    <text evidence="4">Belongs to the cellobiose 2-epimerase family.</text>
</comment>
<dbReference type="Proteomes" id="UP001198200">
    <property type="component" value="Unassembled WGS sequence"/>
</dbReference>
<dbReference type="Pfam" id="PF07221">
    <property type="entry name" value="GlcNAc_2-epim"/>
    <property type="match status" value="1"/>
</dbReference>
<evidence type="ECO:0000313" key="6">
    <source>
        <dbReference type="Proteomes" id="UP001198200"/>
    </source>
</evidence>
<keyword evidence="6" id="KW-1185">Reference proteome</keyword>
<dbReference type="RefSeq" id="WP_308731263.1">
    <property type="nucleotide sequence ID" value="NZ_JAJEQN010000007.1"/>
</dbReference>
<dbReference type="Gene3D" id="1.50.10.10">
    <property type="match status" value="1"/>
</dbReference>
<evidence type="ECO:0000313" key="5">
    <source>
        <dbReference type="EMBL" id="MCC2220810.1"/>
    </source>
</evidence>
<name>A0AAE3JB14_9FIRM</name>